<dbReference type="Pfam" id="PF00580">
    <property type="entry name" value="UvrD-helicase"/>
    <property type="match status" value="1"/>
</dbReference>
<dbReference type="InterPro" id="IPR038726">
    <property type="entry name" value="PDDEXK_AddAB-type"/>
</dbReference>
<dbReference type="Gene3D" id="1.10.10.160">
    <property type="match status" value="1"/>
</dbReference>
<evidence type="ECO:0000256" key="9">
    <source>
        <dbReference type="ARBA" id="ARBA00023125"/>
    </source>
</evidence>
<comment type="similarity">
    <text evidence="1">Belongs to the helicase family. UvrD subfamily.</text>
</comment>
<feature type="region of interest" description="Disordered" evidence="16">
    <location>
        <begin position="347"/>
        <end position="367"/>
    </location>
</feature>
<evidence type="ECO:0000256" key="13">
    <source>
        <dbReference type="ARBA" id="ARBA00034808"/>
    </source>
</evidence>
<keyword evidence="7" id="KW-0269">Exonuclease</keyword>
<dbReference type="InterPro" id="IPR014016">
    <property type="entry name" value="UvrD-like_ATP-bd"/>
</dbReference>
<dbReference type="GO" id="GO:0005829">
    <property type="term" value="C:cytosol"/>
    <property type="evidence" value="ECO:0007669"/>
    <property type="project" value="TreeGrafter"/>
</dbReference>
<dbReference type="GO" id="GO:0033202">
    <property type="term" value="C:DNA helicase complex"/>
    <property type="evidence" value="ECO:0007669"/>
    <property type="project" value="TreeGrafter"/>
</dbReference>
<feature type="domain" description="UvrD-like helicase C-terminal" evidence="18">
    <location>
        <begin position="340"/>
        <end position="703"/>
    </location>
</feature>
<dbReference type="GO" id="GO:0043138">
    <property type="term" value="F:3'-5' DNA helicase activity"/>
    <property type="evidence" value="ECO:0007669"/>
    <property type="project" value="UniProtKB-EC"/>
</dbReference>
<dbReference type="EMBL" id="CP014228">
    <property type="protein sequence ID" value="AMD87569.1"/>
    <property type="molecule type" value="Genomic_DNA"/>
</dbReference>
<dbReference type="OrthoDB" id="5240387at2"/>
<keyword evidence="10" id="KW-0234">DNA repair</keyword>
<sequence>MHEDTTPEPLRLLPARGVPPLPEPGEDAARVLERAREGANLVVLGAAGTGRSTLALRLLAEAVRAGRDALLLAPTRARADQLRARAAHLLEGRGGGVVRVRTPAGFAFTVLTTSLTARPDPLPAPVLLAGAEEDAALAALIRPEQWPGLPPEAVASRAFRTELRNLLARAGELGVDADDLADLGRALDVPPWGPASALLRTWDAQGRPSAERRSETRRMDTARIQDRAVEALASWDADGVTEPRPVPDLVIVDDYQDCTAATARLLVALNAPDAAGHRAQVVVLGDPDVAVETFRGGSPSLLNEAEDRSGLAAERLTLGTRHRGGPALAAVWEDQAGRLPVTGTAAHRRPALAQEPGRAVETGAGTAPRPTGVLPLVASGEAQEAAHVARLLRAERIHHGTGWGEMAVIVRSSGRAQAVARDLRRRGVPLASSTPAVLLRAEPAASALLAVARAGLEGRLGGPEALPERPTALDLLASPLIGLSVLDLRRLRRRLRADRPAEGSPDENLLSVLGSVDGACALAEALAQEPLAEQAERLARAARVIAAVRDVVEESRGQAEEGAPAVGVPAAGEDPVPAGTGTGDAAGRRTGSTGTEASGRVDAEQLLWAAWDASGRAEAWRATALSGGASHADALLAEAAERDLDVVTALFKRAEIWAERHPGADAADFLTELAEEVLPSDSVAPQGVRPDGVPVLTPAAAAGREWEVVAVMGLGRDAWPDLRLRDSLTRSGLLVDAVTGRLPLGADGAPTGELDAASARAQVRADERRMLLSALTRATRRLVVTATQDEDHAPSAFLLEVARSASAPLLDEDGAVITAPDVGDLTLRGLVGELRRAAVAGALEGAEDADRDRGRAAGRVLALLASSGVATADPASWDGIAGPTSHAPLVEPGRAVRVSPSDVEGVGTCPLRWFLQRQGGDAGATGAQSLGIVIHEIGEQAQREGLRGEEVMTLLEERLPELSYPDTWFGSLAVQRARDLTERLASYLDGVPGRVDVEKRIDVELDLPVPGAPSTGTGADGTGDAPLPLTAVDGGSAAVGAPASGTVRVHLGGRIDRIEHVGEGPDGAPPVTDGDALPDGRGARVRVMDLKTGGRPKNDPARHAQLATYRLALEHHGYDVVGAGLVQLGEKPLKDGLTRVFPKGAALDASPDPETGEDWASDMVASAALDASGAHLEARTGAHCQFCPVKSSCPAVAEGRRVLA</sequence>
<dbReference type="PANTHER" id="PTHR11070">
    <property type="entry name" value="UVRD / RECB / PCRA DNA HELICASE FAMILY MEMBER"/>
    <property type="match status" value="1"/>
</dbReference>
<evidence type="ECO:0000256" key="5">
    <source>
        <dbReference type="ARBA" id="ARBA00022801"/>
    </source>
</evidence>
<keyword evidence="2" id="KW-0540">Nuclease</keyword>
<dbReference type="Gene3D" id="3.90.320.10">
    <property type="match status" value="1"/>
</dbReference>
<keyword evidence="4" id="KW-0227">DNA damage</keyword>
<dbReference type="PANTHER" id="PTHR11070:SF59">
    <property type="entry name" value="DNA 3'-5' HELICASE"/>
    <property type="match status" value="1"/>
</dbReference>
<accession>A0A0X8JFB2</accession>
<keyword evidence="20" id="KW-1185">Reference proteome</keyword>
<dbReference type="PROSITE" id="PS51217">
    <property type="entry name" value="UVRD_HELICASE_CTER"/>
    <property type="match status" value="1"/>
</dbReference>
<dbReference type="STRING" id="111015.AXF14_08205"/>
<evidence type="ECO:0000256" key="12">
    <source>
        <dbReference type="ARBA" id="ARBA00034617"/>
    </source>
</evidence>
<keyword evidence="9" id="KW-0238">DNA-binding</keyword>
<name>A0A0X8JFB2_ACTRD</name>
<evidence type="ECO:0000313" key="20">
    <source>
        <dbReference type="Proteomes" id="UP000065220"/>
    </source>
</evidence>
<evidence type="ECO:0000256" key="2">
    <source>
        <dbReference type="ARBA" id="ARBA00022722"/>
    </source>
</evidence>
<evidence type="ECO:0000259" key="17">
    <source>
        <dbReference type="PROSITE" id="PS51198"/>
    </source>
</evidence>
<evidence type="ECO:0000256" key="14">
    <source>
        <dbReference type="ARBA" id="ARBA00048988"/>
    </source>
</evidence>
<dbReference type="InterPro" id="IPR011604">
    <property type="entry name" value="PDDEXK-like_dom_sf"/>
</dbReference>
<dbReference type="InterPro" id="IPR027417">
    <property type="entry name" value="P-loop_NTPase"/>
</dbReference>
<dbReference type="PROSITE" id="PS51198">
    <property type="entry name" value="UVRD_HELICASE_ATP_BIND"/>
    <property type="match status" value="1"/>
</dbReference>
<keyword evidence="6 15" id="KW-0347">Helicase</keyword>
<dbReference type="KEGG" id="ard:AXF14_08205"/>
<feature type="binding site" evidence="15">
    <location>
        <begin position="45"/>
        <end position="52"/>
    </location>
    <ligand>
        <name>ATP</name>
        <dbReference type="ChEBI" id="CHEBI:30616"/>
    </ligand>
</feature>
<evidence type="ECO:0000256" key="4">
    <source>
        <dbReference type="ARBA" id="ARBA00022763"/>
    </source>
</evidence>
<comment type="catalytic activity">
    <reaction evidence="12">
        <text>Couples ATP hydrolysis with the unwinding of duplex DNA by translocating in the 3'-5' direction.</text>
        <dbReference type="EC" id="5.6.2.4"/>
    </reaction>
</comment>
<feature type="region of interest" description="Disordered" evidence="16">
    <location>
        <begin position="556"/>
        <end position="598"/>
    </location>
</feature>
<evidence type="ECO:0000256" key="1">
    <source>
        <dbReference type="ARBA" id="ARBA00009922"/>
    </source>
</evidence>
<dbReference type="AlphaFoldDB" id="A0A0X8JFB2"/>
<evidence type="ECO:0000256" key="3">
    <source>
        <dbReference type="ARBA" id="ARBA00022741"/>
    </source>
</evidence>
<feature type="region of interest" description="Disordered" evidence="16">
    <location>
        <begin position="1059"/>
        <end position="1081"/>
    </location>
</feature>
<dbReference type="Proteomes" id="UP000065220">
    <property type="component" value="Chromosome"/>
</dbReference>
<evidence type="ECO:0000256" key="6">
    <source>
        <dbReference type="ARBA" id="ARBA00022806"/>
    </source>
</evidence>
<keyword evidence="5 15" id="KW-0378">Hydrolase</keyword>
<dbReference type="GO" id="GO:0004527">
    <property type="term" value="F:exonuclease activity"/>
    <property type="evidence" value="ECO:0007669"/>
    <property type="project" value="UniProtKB-KW"/>
</dbReference>
<feature type="domain" description="UvrD-like helicase ATP-binding" evidence="17">
    <location>
        <begin position="24"/>
        <end position="325"/>
    </location>
</feature>
<evidence type="ECO:0000256" key="15">
    <source>
        <dbReference type="PROSITE-ProRule" id="PRU00560"/>
    </source>
</evidence>
<evidence type="ECO:0000256" key="16">
    <source>
        <dbReference type="SAM" id="MobiDB-lite"/>
    </source>
</evidence>
<dbReference type="GO" id="GO:0000725">
    <property type="term" value="P:recombinational repair"/>
    <property type="evidence" value="ECO:0007669"/>
    <property type="project" value="TreeGrafter"/>
</dbReference>
<dbReference type="RefSeq" id="WP_067942396.1">
    <property type="nucleotide sequence ID" value="NZ_CP014228.1"/>
</dbReference>
<dbReference type="EC" id="5.6.2.4" evidence="13"/>
<comment type="catalytic activity">
    <reaction evidence="14">
        <text>ATP + H2O = ADP + phosphate + H(+)</text>
        <dbReference type="Rhea" id="RHEA:13065"/>
        <dbReference type="ChEBI" id="CHEBI:15377"/>
        <dbReference type="ChEBI" id="CHEBI:15378"/>
        <dbReference type="ChEBI" id="CHEBI:30616"/>
        <dbReference type="ChEBI" id="CHEBI:43474"/>
        <dbReference type="ChEBI" id="CHEBI:456216"/>
        <dbReference type="EC" id="5.6.2.4"/>
    </reaction>
</comment>
<organism evidence="19 20">
    <name type="scientific">Actinomyces radicidentis</name>
    <dbReference type="NCBI Taxonomy" id="111015"/>
    <lineage>
        <taxon>Bacteria</taxon>
        <taxon>Bacillati</taxon>
        <taxon>Actinomycetota</taxon>
        <taxon>Actinomycetes</taxon>
        <taxon>Actinomycetales</taxon>
        <taxon>Actinomycetaceae</taxon>
        <taxon>Actinomyces</taxon>
    </lineage>
</organism>
<protein>
    <recommendedName>
        <fullName evidence="13">DNA 3'-5' helicase</fullName>
        <ecNumber evidence="13">5.6.2.4</ecNumber>
    </recommendedName>
</protein>
<gene>
    <name evidence="19" type="ORF">AXF14_08205</name>
</gene>
<dbReference type="InterPro" id="IPR013986">
    <property type="entry name" value="DExx_box_DNA_helicase_dom_sf"/>
</dbReference>
<evidence type="ECO:0000256" key="11">
    <source>
        <dbReference type="ARBA" id="ARBA00023235"/>
    </source>
</evidence>
<evidence type="ECO:0000256" key="7">
    <source>
        <dbReference type="ARBA" id="ARBA00022839"/>
    </source>
</evidence>
<dbReference type="GO" id="GO:0005524">
    <property type="term" value="F:ATP binding"/>
    <property type="evidence" value="ECO:0007669"/>
    <property type="project" value="UniProtKB-UniRule"/>
</dbReference>
<proteinExistence type="inferred from homology"/>
<feature type="compositionally biased region" description="Low complexity" evidence="16">
    <location>
        <begin position="560"/>
        <end position="598"/>
    </location>
</feature>
<keyword evidence="11" id="KW-0413">Isomerase</keyword>
<evidence type="ECO:0000256" key="10">
    <source>
        <dbReference type="ARBA" id="ARBA00023204"/>
    </source>
</evidence>
<evidence type="ECO:0000313" key="19">
    <source>
        <dbReference type="EMBL" id="AMD87569.1"/>
    </source>
</evidence>
<dbReference type="InterPro" id="IPR014017">
    <property type="entry name" value="DNA_helicase_UvrD-like_C"/>
</dbReference>
<dbReference type="Gene3D" id="3.40.50.300">
    <property type="entry name" value="P-loop containing nucleotide triphosphate hydrolases"/>
    <property type="match status" value="2"/>
</dbReference>
<feature type="region of interest" description="Disordered" evidence="16">
    <location>
        <begin position="1"/>
        <end position="25"/>
    </location>
</feature>
<keyword evidence="8 15" id="KW-0067">ATP-binding</keyword>
<evidence type="ECO:0000259" key="18">
    <source>
        <dbReference type="PROSITE" id="PS51217"/>
    </source>
</evidence>
<dbReference type="Pfam" id="PF12705">
    <property type="entry name" value="PDDEXK_1"/>
    <property type="match status" value="1"/>
</dbReference>
<dbReference type="SUPFAM" id="SSF52540">
    <property type="entry name" value="P-loop containing nucleoside triphosphate hydrolases"/>
    <property type="match status" value="1"/>
</dbReference>
<dbReference type="InterPro" id="IPR000212">
    <property type="entry name" value="DNA_helicase_UvrD/REP"/>
</dbReference>
<evidence type="ECO:0000256" key="8">
    <source>
        <dbReference type="ARBA" id="ARBA00022840"/>
    </source>
</evidence>
<keyword evidence="3 15" id="KW-0547">Nucleotide-binding</keyword>
<reference evidence="20" key="1">
    <citation type="submission" date="2016-02" db="EMBL/GenBank/DDBJ databases">
        <authorList>
            <person name="Holder M.E."/>
            <person name="Ajami N.J."/>
            <person name="Petrosino J.F."/>
        </authorList>
    </citation>
    <scope>NUCLEOTIDE SEQUENCE [LARGE SCALE GENOMIC DNA]</scope>
    <source>
        <strain evidence="20">CCUG 36733</strain>
    </source>
</reference>
<dbReference type="GO" id="GO:0003677">
    <property type="term" value="F:DNA binding"/>
    <property type="evidence" value="ECO:0007669"/>
    <property type="project" value="UniProtKB-KW"/>
</dbReference>